<proteinExistence type="predicted"/>
<evidence type="ECO:0000313" key="1">
    <source>
        <dbReference type="EMBL" id="KAK3222021.1"/>
    </source>
</evidence>
<sequence>MTHLLWLCIGDFNEILSDDDKTGGLPRNRKLVEDFLEVLDYCSLKDMGFRGPSFTWCNKCDGSNSVQERLDRGFYCIDWRQLFPRASITHLEYWHFGHRAFLLDITSCFNMVDGLGSKRRRWFHFEACWAEKVDCRNLVINNRIKMPILGVFSGWCITFDVALMS</sequence>
<keyword evidence="2" id="KW-1185">Reference proteome</keyword>
<evidence type="ECO:0008006" key="3">
    <source>
        <dbReference type="Google" id="ProtNLM"/>
    </source>
</evidence>
<name>A0AAE0EBD6_9ROSI</name>
<dbReference type="Gene3D" id="3.60.10.10">
    <property type="entry name" value="Endonuclease/exonuclease/phosphatase"/>
    <property type="match status" value="1"/>
</dbReference>
<organism evidence="1 2">
    <name type="scientific">Dipteronia sinensis</name>
    <dbReference type="NCBI Taxonomy" id="43782"/>
    <lineage>
        <taxon>Eukaryota</taxon>
        <taxon>Viridiplantae</taxon>
        <taxon>Streptophyta</taxon>
        <taxon>Embryophyta</taxon>
        <taxon>Tracheophyta</taxon>
        <taxon>Spermatophyta</taxon>
        <taxon>Magnoliopsida</taxon>
        <taxon>eudicotyledons</taxon>
        <taxon>Gunneridae</taxon>
        <taxon>Pentapetalae</taxon>
        <taxon>rosids</taxon>
        <taxon>malvids</taxon>
        <taxon>Sapindales</taxon>
        <taxon>Sapindaceae</taxon>
        <taxon>Hippocastanoideae</taxon>
        <taxon>Acereae</taxon>
        <taxon>Dipteronia</taxon>
    </lineage>
</organism>
<accession>A0AAE0EBD6</accession>
<dbReference type="SUPFAM" id="SSF56219">
    <property type="entry name" value="DNase I-like"/>
    <property type="match status" value="1"/>
</dbReference>
<dbReference type="AlphaFoldDB" id="A0AAE0EBD6"/>
<dbReference type="Proteomes" id="UP001281410">
    <property type="component" value="Unassembled WGS sequence"/>
</dbReference>
<comment type="caution">
    <text evidence="1">The sequence shown here is derived from an EMBL/GenBank/DDBJ whole genome shotgun (WGS) entry which is preliminary data.</text>
</comment>
<dbReference type="EMBL" id="JANJYJ010000003">
    <property type="protein sequence ID" value="KAK3222021.1"/>
    <property type="molecule type" value="Genomic_DNA"/>
</dbReference>
<gene>
    <name evidence="1" type="ORF">Dsin_009046</name>
</gene>
<dbReference type="PANTHER" id="PTHR33710:SF77">
    <property type="entry name" value="DNASE I-LIKE SUPERFAMILY PROTEIN"/>
    <property type="match status" value="1"/>
</dbReference>
<reference evidence="1" key="1">
    <citation type="journal article" date="2023" name="Plant J.">
        <title>Genome sequences and population genomics provide insights into the demographic history, inbreeding, and mutation load of two 'living fossil' tree species of Dipteronia.</title>
        <authorList>
            <person name="Feng Y."/>
            <person name="Comes H.P."/>
            <person name="Chen J."/>
            <person name="Zhu S."/>
            <person name="Lu R."/>
            <person name="Zhang X."/>
            <person name="Li P."/>
            <person name="Qiu J."/>
            <person name="Olsen K.M."/>
            <person name="Qiu Y."/>
        </authorList>
    </citation>
    <scope>NUCLEOTIDE SEQUENCE</scope>
    <source>
        <strain evidence="1">NBL</strain>
    </source>
</reference>
<evidence type="ECO:0000313" key="2">
    <source>
        <dbReference type="Proteomes" id="UP001281410"/>
    </source>
</evidence>
<dbReference type="InterPro" id="IPR036691">
    <property type="entry name" value="Endo/exonu/phosph_ase_sf"/>
</dbReference>
<dbReference type="PANTHER" id="PTHR33710">
    <property type="entry name" value="BNAC02G09200D PROTEIN"/>
    <property type="match status" value="1"/>
</dbReference>
<protein>
    <recommendedName>
        <fullName evidence="3">Reverse transcriptase</fullName>
    </recommendedName>
</protein>